<accession>A0A7U3VS57</accession>
<dbReference type="EMBL" id="AP018365">
    <property type="protein sequence ID" value="BBB01578.1"/>
    <property type="molecule type" value="Genomic_DNA"/>
</dbReference>
<protein>
    <submittedName>
        <fullName evidence="2">Uncharacterized protein</fullName>
    </submittedName>
</protein>
<feature type="compositionally biased region" description="Low complexity" evidence="1">
    <location>
        <begin position="84"/>
        <end position="96"/>
    </location>
</feature>
<sequence length="272" mass="27746">MAEQPQQDTSLSAVVADIATGVALALDGGRDSYALSGVLAQDDPVALAAIRVLGADVLAPYAPYADTTAGGAAGRGAPTPPTSPTSTAGTAGTAGPHADRLADEAIVRKALAAYPPGADASDVSVWSYRGLVEASRAFLPGGSASAGSPGGQDGRPAEPRAGTDWLRTDPWPKLAHRASQLGALSLPGLAPALAEGLAARTEDLARGFVRAVRRRDWLQAAGIGRWLARVPDVPDTLGLDTGLAYVLRMSAGDPRVALHTAVARRFHGRGVR</sequence>
<reference evidence="2 3" key="2">
    <citation type="journal article" date="2011" name="J. Antibiot.">
        <title>Furaquinocins I and J: novel polyketide isoprenoid hybrid compounds from Streptomyces reveromyceticus SN-593.</title>
        <authorList>
            <person name="Panthee S."/>
            <person name="Takahashi S."/>
            <person name="Takagi H."/>
            <person name="Nogawa T."/>
            <person name="Oowada E."/>
            <person name="Uramoto M."/>
            <person name="Osada H."/>
        </authorList>
    </citation>
    <scope>NUCLEOTIDE SEQUENCE [LARGE SCALE GENOMIC DNA]</scope>
    <source>
        <strain evidence="2 3">SN-593</strain>
    </source>
</reference>
<evidence type="ECO:0000313" key="2">
    <source>
        <dbReference type="EMBL" id="BBB01578.1"/>
    </source>
</evidence>
<dbReference type="Proteomes" id="UP000595703">
    <property type="component" value="Chromosome"/>
</dbReference>
<name>A0A7U3VS57_9ACTN</name>
<reference evidence="2 3" key="3">
    <citation type="journal article" date="2011" name="Nat. Chem. Biol.">
        <title>Reveromycin A biosynthesis uses RevG and RevJ for stereospecific spiroacetal formation.</title>
        <authorList>
            <person name="Takahashi S."/>
            <person name="Toyoda A."/>
            <person name="Sekiyama Y."/>
            <person name="Takagi H."/>
            <person name="Nogawa T."/>
            <person name="Uramoto M."/>
            <person name="Suzuki R."/>
            <person name="Koshino H."/>
            <person name="Kumano T."/>
            <person name="Panthee S."/>
            <person name="Dairi T."/>
            <person name="Ishikawa J."/>
            <person name="Ikeda H."/>
            <person name="Sakaki Y."/>
            <person name="Osada H."/>
        </authorList>
    </citation>
    <scope>NUCLEOTIDE SEQUENCE [LARGE SCALE GENOMIC DNA]</scope>
    <source>
        <strain evidence="2 3">SN-593</strain>
    </source>
</reference>
<feature type="region of interest" description="Disordered" evidence="1">
    <location>
        <begin position="70"/>
        <end position="97"/>
    </location>
</feature>
<proteinExistence type="predicted"/>
<gene>
    <name evidence="2" type="ORF">RVR_9064</name>
</gene>
<evidence type="ECO:0000313" key="3">
    <source>
        <dbReference type="Proteomes" id="UP000595703"/>
    </source>
</evidence>
<evidence type="ECO:0000256" key="1">
    <source>
        <dbReference type="SAM" id="MobiDB-lite"/>
    </source>
</evidence>
<dbReference type="AlphaFoldDB" id="A0A7U3VS57"/>
<organism evidence="2 3">
    <name type="scientific">Actinacidiphila reveromycinica</name>
    <dbReference type="NCBI Taxonomy" id="659352"/>
    <lineage>
        <taxon>Bacteria</taxon>
        <taxon>Bacillati</taxon>
        <taxon>Actinomycetota</taxon>
        <taxon>Actinomycetes</taxon>
        <taxon>Kitasatosporales</taxon>
        <taxon>Streptomycetaceae</taxon>
        <taxon>Actinacidiphila</taxon>
    </lineage>
</organism>
<reference evidence="2 3" key="4">
    <citation type="journal article" date="2020" name="Sci. Rep.">
        <title>beta-carboline chemical signals induce reveromycin production through a LuxR family regulator in Streptomyces sp. SN-593.</title>
        <authorList>
            <person name="Panthee S."/>
            <person name="Kito N."/>
            <person name="Hayashi T."/>
            <person name="Shimizu T."/>
            <person name="Ishikawa J."/>
            <person name="Hamamoto H."/>
            <person name="Osada H."/>
            <person name="Takahashi S."/>
        </authorList>
    </citation>
    <scope>NUCLEOTIDE SEQUENCE [LARGE SCALE GENOMIC DNA]</scope>
    <source>
        <strain evidence="2 3">SN-593</strain>
    </source>
</reference>
<feature type="region of interest" description="Disordered" evidence="1">
    <location>
        <begin position="140"/>
        <end position="162"/>
    </location>
</feature>
<dbReference type="KEGG" id="arev:RVR_9064"/>
<reference evidence="2 3" key="1">
    <citation type="journal article" date="2010" name="J. Bacteriol.">
        <title>Biochemical characterization of a novel indole prenyltransferase from Streptomyces sp. SN-593.</title>
        <authorList>
            <person name="Takahashi S."/>
            <person name="Takagi H."/>
            <person name="Toyoda A."/>
            <person name="Uramoto M."/>
            <person name="Nogawa T."/>
            <person name="Ueki M."/>
            <person name="Sakaki Y."/>
            <person name="Osada H."/>
        </authorList>
    </citation>
    <scope>NUCLEOTIDE SEQUENCE [LARGE SCALE GENOMIC DNA]</scope>
    <source>
        <strain evidence="2 3">SN-593</strain>
    </source>
</reference>
<keyword evidence="3" id="KW-1185">Reference proteome</keyword>